<organism evidence="3">
    <name type="scientific">Alloyangia mangrovi</name>
    <dbReference type="NCBI Taxonomy" id="1779329"/>
    <lineage>
        <taxon>Bacteria</taxon>
        <taxon>Pseudomonadati</taxon>
        <taxon>Pseudomonadota</taxon>
        <taxon>Alphaproteobacteria</taxon>
        <taxon>Rhodobacterales</taxon>
        <taxon>Roseobacteraceae</taxon>
        <taxon>Alloyangia</taxon>
    </lineage>
</organism>
<dbReference type="PANTHER" id="PTHR40590">
    <property type="entry name" value="CYTOPLASMIC PROTEIN-RELATED"/>
    <property type="match status" value="1"/>
</dbReference>
<dbReference type="Pfam" id="PF01963">
    <property type="entry name" value="TraB_PrgY_gumN"/>
    <property type="match status" value="1"/>
</dbReference>
<dbReference type="EMBL" id="NTHN01000012">
    <property type="protein sequence ID" value="PBD21015.1"/>
    <property type="molecule type" value="Genomic_DNA"/>
</dbReference>
<evidence type="ECO:0000256" key="1">
    <source>
        <dbReference type="SAM" id="SignalP"/>
    </source>
</evidence>
<evidence type="ECO:0000313" key="4">
    <source>
        <dbReference type="Proteomes" id="UP000217448"/>
    </source>
</evidence>
<reference evidence="3" key="1">
    <citation type="submission" date="2017-09" db="EMBL/GenBank/DDBJ databases">
        <title>Yangia sp. SAOS 153D whole genome sequencing.</title>
        <authorList>
            <person name="Verma A."/>
            <person name="Krishnamurthi S."/>
        </authorList>
    </citation>
    <scope>NUCLEOTIDE SEQUENCE [LARGE SCALE GENOMIC DNA]</scope>
    <source>
        <strain evidence="3">SAOS 153D</strain>
    </source>
</reference>
<accession>A0A2A3K0P9</accession>
<dbReference type="Proteomes" id="UP000217448">
    <property type="component" value="Unassembled WGS sequence"/>
</dbReference>
<protein>
    <submittedName>
        <fullName evidence="3">TraB/GumN family protein</fullName>
    </submittedName>
</protein>
<reference evidence="2" key="3">
    <citation type="submission" date="2024-05" db="EMBL/GenBank/DDBJ databases">
        <title>Yangia mangrovi SAOS 153D genome.</title>
        <authorList>
            <person name="Verma A."/>
            <person name="Pal Y."/>
            <person name="Sundharam S."/>
            <person name="Bisht B."/>
            <person name="Srinivasan K."/>
        </authorList>
    </citation>
    <scope>NUCLEOTIDE SEQUENCE</scope>
    <source>
        <strain evidence="2">SAOS 153D</strain>
    </source>
</reference>
<dbReference type="RefSeq" id="WP_095880557.1">
    <property type="nucleotide sequence ID" value="NZ_NTHN02000021.1"/>
</dbReference>
<dbReference type="InterPro" id="IPR047111">
    <property type="entry name" value="YbaP-like"/>
</dbReference>
<dbReference type="InterPro" id="IPR002816">
    <property type="entry name" value="TraB/PrgY/GumN_fam"/>
</dbReference>
<feature type="chain" id="PRO_5013240555" evidence="1">
    <location>
        <begin position="20"/>
        <end position="329"/>
    </location>
</feature>
<evidence type="ECO:0000313" key="3">
    <source>
        <dbReference type="EMBL" id="PBD21015.1"/>
    </source>
</evidence>
<evidence type="ECO:0000313" key="2">
    <source>
        <dbReference type="EMBL" id="MCT4371103.1"/>
    </source>
</evidence>
<gene>
    <name evidence="3" type="ORF">CLG85_00935</name>
    <name evidence="2" type="ORF">CLG85_012565</name>
</gene>
<name>A0A2A3K0P9_9RHOB</name>
<keyword evidence="1" id="KW-0732">Signal</keyword>
<dbReference type="EMBL" id="NTHN02000021">
    <property type="protein sequence ID" value="MCT4371103.1"/>
    <property type="molecule type" value="Genomic_DNA"/>
</dbReference>
<feature type="signal peptide" evidence="1">
    <location>
        <begin position="1"/>
        <end position="19"/>
    </location>
</feature>
<dbReference type="CDD" id="cd14789">
    <property type="entry name" value="Tiki"/>
    <property type="match status" value="1"/>
</dbReference>
<dbReference type="OrthoDB" id="9806326at2"/>
<keyword evidence="4" id="KW-1185">Reference proteome</keyword>
<sequence>MVRPFLVSLFLLLPAALHAACEGSDLRPALTPAEQAERSRMLAAIPFPEGNRWRAERDGKVIHLVGTMHLGDARLDAPVTRLTPLVENAGLLLLEMTRAEEKHLQKAIAEDPTMLTLSGPTLPELLPEAAWQALAAAAKDRGIPAVMAAKFQPWYLSMMLATPPCAMAQLKGKSGLDMKLQDIADAAEVPTRALEPFDTVFRLFNAEPIEDQLEMLRTGVLDTDTAEDQFATLFDAYFEEAHADTWVISRLIARRALPEAPEEVDAMMEETEAQLLTARNKAWIPVLMQASAETEAPVVAAFGAAHLSGTDGILNLLADEGYTLTRETF</sequence>
<reference evidence="4" key="2">
    <citation type="submission" date="2023-07" db="EMBL/GenBank/DDBJ databases">
        <title>Yangia mangrovi SAOS 153D genome.</title>
        <authorList>
            <person name="Verma A."/>
            <person name="Pal Y."/>
            <person name="Sundharam S."/>
            <person name="Bisht B."/>
            <person name="Srinivasan K."/>
        </authorList>
    </citation>
    <scope>NUCLEOTIDE SEQUENCE [LARGE SCALE GENOMIC DNA]</scope>
    <source>
        <strain evidence="4">SAOS 153D</strain>
    </source>
</reference>
<dbReference type="PANTHER" id="PTHR40590:SF1">
    <property type="entry name" value="CYTOPLASMIC PROTEIN"/>
    <property type="match status" value="1"/>
</dbReference>
<proteinExistence type="predicted"/>
<dbReference type="AlphaFoldDB" id="A0A2A3K0P9"/>
<comment type="caution">
    <text evidence="3">The sequence shown here is derived from an EMBL/GenBank/DDBJ whole genome shotgun (WGS) entry which is preliminary data.</text>
</comment>